<accession>A0A6J5N0V1</accession>
<keyword evidence="1" id="KW-0812">Transmembrane</keyword>
<name>A0A6J5N0V1_9CAUD</name>
<dbReference type="EMBL" id="LR796576">
    <property type="protein sequence ID" value="CAB4152378.1"/>
    <property type="molecule type" value="Genomic_DNA"/>
</dbReference>
<sequence>MFGIDDIVSVGMKVLDKVIPDPEQKAKAQLDLQTLAQQGELAHIQADIDKFKAEVEDRDSARKAHAEVATSANSTPLDKAVVPLLALGVVGLAFMLIAVLMFVDTPDNQQQLVIFALGFVTSAAGQVLSFYFGSSQGSKDKTKEMEGMIRNAK</sequence>
<protein>
    <submittedName>
        <fullName evidence="2">Holin of 3TMs, for gene-transfer release</fullName>
    </submittedName>
</protein>
<organism evidence="2">
    <name type="scientific">uncultured Caudovirales phage</name>
    <dbReference type="NCBI Taxonomy" id="2100421"/>
    <lineage>
        <taxon>Viruses</taxon>
        <taxon>Duplodnaviria</taxon>
        <taxon>Heunggongvirae</taxon>
        <taxon>Uroviricota</taxon>
        <taxon>Caudoviricetes</taxon>
        <taxon>Peduoviridae</taxon>
        <taxon>Maltschvirus</taxon>
        <taxon>Maltschvirus maltsch</taxon>
    </lineage>
</organism>
<keyword evidence="1" id="KW-0472">Membrane</keyword>
<feature type="transmembrane region" description="Helical" evidence="1">
    <location>
        <begin position="112"/>
        <end position="133"/>
    </location>
</feature>
<gene>
    <name evidence="2" type="ORF">UFOVP620_14</name>
</gene>
<evidence type="ECO:0000256" key="1">
    <source>
        <dbReference type="SAM" id="Phobius"/>
    </source>
</evidence>
<feature type="transmembrane region" description="Helical" evidence="1">
    <location>
        <begin position="80"/>
        <end position="100"/>
    </location>
</feature>
<proteinExistence type="predicted"/>
<dbReference type="Pfam" id="PF11351">
    <property type="entry name" value="GTA_holin_3TM"/>
    <property type="match status" value="1"/>
</dbReference>
<reference evidence="2" key="1">
    <citation type="submission" date="2020-04" db="EMBL/GenBank/DDBJ databases">
        <authorList>
            <person name="Chiriac C."/>
            <person name="Salcher M."/>
            <person name="Ghai R."/>
            <person name="Kavagutti S V."/>
        </authorList>
    </citation>
    <scope>NUCLEOTIDE SEQUENCE</scope>
</reference>
<evidence type="ECO:0000313" key="2">
    <source>
        <dbReference type="EMBL" id="CAB4152378.1"/>
    </source>
</evidence>
<dbReference type="InterPro" id="IPR021497">
    <property type="entry name" value="GTA_holin_3TM"/>
</dbReference>
<keyword evidence="1" id="KW-1133">Transmembrane helix</keyword>